<name>A0ABV6D4S9_9HYPH</name>
<dbReference type="InterPro" id="IPR010982">
    <property type="entry name" value="Lambda_DNA-bd_dom_sf"/>
</dbReference>
<feature type="domain" description="HTH lacI-type" evidence="4">
    <location>
        <begin position="10"/>
        <end position="65"/>
    </location>
</feature>
<evidence type="ECO:0000256" key="1">
    <source>
        <dbReference type="ARBA" id="ARBA00023015"/>
    </source>
</evidence>
<keyword evidence="2 5" id="KW-0238">DNA-binding</keyword>
<evidence type="ECO:0000256" key="2">
    <source>
        <dbReference type="ARBA" id="ARBA00023125"/>
    </source>
</evidence>
<dbReference type="InterPro" id="IPR000843">
    <property type="entry name" value="HTH_LacI"/>
</dbReference>
<keyword evidence="6" id="KW-1185">Reference proteome</keyword>
<dbReference type="GO" id="GO:0003677">
    <property type="term" value="F:DNA binding"/>
    <property type="evidence" value="ECO:0007669"/>
    <property type="project" value="UniProtKB-KW"/>
</dbReference>
<dbReference type="Pfam" id="PF13377">
    <property type="entry name" value="Peripla_BP_3"/>
    <property type="match status" value="1"/>
</dbReference>
<reference evidence="5 6" key="1">
    <citation type="submission" date="2024-09" db="EMBL/GenBank/DDBJ databases">
        <authorList>
            <person name="Sun Q."/>
            <person name="Mori K."/>
        </authorList>
    </citation>
    <scope>NUCLEOTIDE SEQUENCE [LARGE SCALE GENOMIC DNA]</scope>
    <source>
        <strain evidence="5 6">CCM 8543</strain>
    </source>
</reference>
<keyword evidence="3" id="KW-0804">Transcription</keyword>
<dbReference type="RefSeq" id="WP_261520850.1">
    <property type="nucleotide sequence ID" value="NZ_JAODNW010000014.1"/>
</dbReference>
<evidence type="ECO:0000259" key="4">
    <source>
        <dbReference type="PROSITE" id="PS50932"/>
    </source>
</evidence>
<dbReference type="SMART" id="SM00354">
    <property type="entry name" value="HTH_LACI"/>
    <property type="match status" value="1"/>
</dbReference>
<dbReference type="InterPro" id="IPR046335">
    <property type="entry name" value="LacI/GalR-like_sensor"/>
</dbReference>
<dbReference type="CDD" id="cd06279">
    <property type="entry name" value="PBP1_LacI-like"/>
    <property type="match status" value="1"/>
</dbReference>
<dbReference type="Proteomes" id="UP001589755">
    <property type="component" value="Unassembled WGS sequence"/>
</dbReference>
<dbReference type="EMBL" id="JBHLXD010000005">
    <property type="protein sequence ID" value="MFC0207657.1"/>
    <property type="molecule type" value="Genomic_DNA"/>
</dbReference>
<comment type="caution">
    <text evidence="5">The sequence shown here is derived from an EMBL/GenBank/DDBJ whole genome shotgun (WGS) entry which is preliminary data.</text>
</comment>
<dbReference type="Gene3D" id="3.40.50.2300">
    <property type="match status" value="2"/>
</dbReference>
<dbReference type="Gene3D" id="1.10.260.40">
    <property type="entry name" value="lambda repressor-like DNA-binding domains"/>
    <property type="match status" value="1"/>
</dbReference>
<accession>A0ABV6D4S9</accession>
<gene>
    <name evidence="5" type="ORF">ACFFJ2_04485</name>
</gene>
<dbReference type="PROSITE" id="PS50932">
    <property type="entry name" value="HTH_LACI_2"/>
    <property type="match status" value="1"/>
</dbReference>
<protein>
    <submittedName>
        <fullName evidence="5">LacI family DNA-binding transcriptional regulator</fullName>
    </submittedName>
</protein>
<evidence type="ECO:0000313" key="6">
    <source>
        <dbReference type="Proteomes" id="UP001589755"/>
    </source>
</evidence>
<dbReference type="Pfam" id="PF00356">
    <property type="entry name" value="LacI"/>
    <property type="match status" value="1"/>
</dbReference>
<organism evidence="5 6">
    <name type="scientific">Chelativorans intermedius</name>
    <dbReference type="NCBI Taxonomy" id="515947"/>
    <lineage>
        <taxon>Bacteria</taxon>
        <taxon>Pseudomonadati</taxon>
        <taxon>Pseudomonadota</taxon>
        <taxon>Alphaproteobacteria</taxon>
        <taxon>Hyphomicrobiales</taxon>
        <taxon>Phyllobacteriaceae</taxon>
        <taxon>Chelativorans</taxon>
    </lineage>
</organism>
<proteinExistence type="predicted"/>
<dbReference type="SUPFAM" id="SSF47413">
    <property type="entry name" value="lambda repressor-like DNA-binding domains"/>
    <property type="match status" value="1"/>
</dbReference>
<evidence type="ECO:0000256" key="3">
    <source>
        <dbReference type="ARBA" id="ARBA00023163"/>
    </source>
</evidence>
<dbReference type="InterPro" id="IPR028082">
    <property type="entry name" value="Peripla_BP_I"/>
</dbReference>
<keyword evidence="1" id="KW-0805">Transcription regulation</keyword>
<dbReference type="PANTHER" id="PTHR30146">
    <property type="entry name" value="LACI-RELATED TRANSCRIPTIONAL REPRESSOR"/>
    <property type="match status" value="1"/>
</dbReference>
<dbReference type="PANTHER" id="PTHR30146:SF138">
    <property type="entry name" value="TRANSCRIPTIONAL REGULATORY PROTEIN"/>
    <property type="match status" value="1"/>
</dbReference>
<evidence type="ECO:0000313" key="5">
    <source>
        <dbReference type="EMBL" id="MFC0207657.1"/>
    </source>
</evidence>
<sequence>MAKIDFGKAPTLHDVAKAAGVSKGTASNVFNRPDIVREEVRERVLKAAKSIGYRGPDPKGRMLSAGKVNAIGVATVEPLSYFFEDPYARVLMAGITEACDANGTGISLVSAANEEELAWNVHNALVDGFILFCLKGAERLIALSRERQLPFVALDFGSEDEGMSVVGIDNIEGASRAARHLAELGHRRFAVLAMEFIEGRSGRATMEQVNAASYSASRDRVKGYFEALEAFGIDTNNVPIFETLSDRETVQSALEEAFASPSPPTAILAQSDRIALLALDWLKEKGLSVPADVSVVGFDGVPESATSTPPLTTIRQPIAEIGRRAVLAILNHSGGTRRERIDTELVVRGSTAPPRDRED</sequence>
<dbReference type="SUPFAM" id="SSF53822">
    <property type="entry name" value="Periplasmic binding protein-like I"/>
    <property type="match status" value="1"/>
</dbReference>
<dbReference type="CDD" id="cd01392">
    <property type="entry name" value="HTH_LacI"/>
    <property type="match status" value="1"/>
</dbReference>